<protein>
    <submittedName>
        <fullName evidence="2">Transcriptional regulator</fullName>
    </submittedName>
</protein>
<dbReference type="PANTHER" id="PTHR35010:SF2">
    <property type="entry name" value="BLL4672 PROTEIN"/>
    <property type="match status" value="1"/>
</dbReference>
<dbReference type="PROSITE" id="PS50943">
    <property type="entry name" value="HTH_CROC1"/>
    <property type="match status" value="1"/>
</dbReference>
<dbReference type="InterPro" id="IPR041413">
    <property type="entry name" value="MLTR_LBD"/>
</dbReference>
<dbReference type="Pfam" id="PF13560">
    <property type="entry name" value="HTH_31"/>
    <property type="match status" value="1"/>
</dbReference>
<dbReference type="CDD" id="cd00093">
    <property type="entry name" value="HTH_XRE"/>
    <property type="match status" value="1"/>
</dbReference>
<dbReference type="EMBL" id="BOMS01000172">
    <property type="protein sequence ID" value="GIE73412.1"/>
    <property type="molecule type" value="Genomic_DNA"/>
</dbReference>
<reference evidence="2 3" key="1">
    <citation type="submission" date="2021-01" db="EMBL/GenBank/DDBJ databases">
        <title>Whole genome shotgun sequence of Actinoplanes palleronii NBRC 14916.</title>
        <authorList>
            <person name="Komaki H."/>
            <person name="Tamura T."/>
        </authorList>
    </citation>
    <scope>NUCLEOTIDE SEQUENCE [LARGE SCALE GENOMIC DNA]</scope>
    <source>
        <strain evidence="2 3">NBRC 14916</strain>
    </source>
</reference>
<sequence length="274" mass="29948">MNSLGDALRAWRNRLDPATVGIPQNVPRRVPGLRRGELAALSGISVEYVVRIEQGRAPTPSAQVCLALARALQLTGDEADHLLRLAGHAAGPGRIPRLIPPSLHRIMERLTEHPVAVFDAVWDLLHWNPLWSATFGDPTSRTDRNVLLWQFDGEPGRARQSPADRAAFEESLVADLHAATGRYPGDPSVAAVLARLQRSVRFRELWARPSVAQHESSHKVVDHPDVGEIPLDCDVLTTQGSNFHVVVYTPSPDTDARGKLDLLAAIGTQQMTPA</sequence>
<keyword evidence="3" id="KW-1185">Reference proteome</keyword>
<dbReference type="SMART" id="SM00530">
    <property type="entry name" value="HTH_XRE"/>
    <property type="match status" value="1"/>
</dbReference>
<dbReference type="Pfam" id="PF17765">
    <property type="entry name" value="MLTR_LBD"/>
    <property type="match status" value="1"/>
</dbReference>
<evidence type="ECO:0000259" key="1">
    <source>
        <dbReference type="PROSITE" id="PS50943"/>
    </source>
</evidence>
<dbReference type="RefSeq" id="WP_373873101.1">
    <property type="nucleotide sequence ID" value="NZ_BAAATY010000064.1"/>
</dbReference>
<proteinExistence type="predicted"/>
<organism evidence="2 3">
    <name type="scientific">Actinoplanes palleronii</name>
    <dbReference type="NCBI Taxonomy" id="113570"/>
    <lineage>
        <taxon>Bacteria</taxon>
        <taxon>Bacillati</taxon>
        <taxon>Actinomycetota</taxon>
        <taxon>Actinomycetes</taxon>
        <taxon>Micromonosporales</taxon>
        <taxon>Micromonosporaceae</taxon>
        <taxon>Actinoplanes</taxon>
    </lineage>
</organism>
<feature type="domain" description="HTH cro/C1-type" evidence="1">
    <location>
        <begin position="37"/>
        <end position="79"/>
    </location>
</feature>
<dbReference type="PANTHER" id="PTHR35010">
    <property type="entry name" value="BLL4672 PROTEIN-RELATED"/>
    <property type="match status" value="1"/>
</dbReference>
<gene>
    <name evidence="2" type="ORF">Apa02nite_095200</name>
</gene>
<comment type="caution">
    <text evidence="2">The sequence shown here is derived from an EMBL/GenBank/DDBJ whole genome shotgun (WGS) entry which is preliminary data.</text>
</comment>
<dbReference type="Proteomes" id="UP000624709">
    <property type="component" value="Unassembled WGS sequence"/>
</dbReference>
<dbReference type="Gene3D" id="3.30.450.180">
    <property type="match status" value="1"/>
</dbReference>
<evidence type="ECO:0000313" key="3">
    <source>
        <dbReference type="Proteomes" id="UP000624709"/>
    </source>
</evidence>
<dbReference type="Gene3D" id="1.10.260.40">
    <property type="entry name" value="lambda repressor-like DNA-binding domains"/>
    <property type="match status" value="1"/>
</dbReference>
<dbReference type="InterPro" id="IPR010982">
    <property type="entry name" value="Lambda_DNA-bd_dom_sf"/>
</dbReference>
<dbReference type="SUPFAM" id="SSF47413">
    <property type="entry name" value="lambda repressor-like DNA-binding domains"/>
    <property type="match status" value="1"/>
</dbReference>
<accession>A0ABQ4BRW9</accession>
<dbReference type="InterPro" id="IPR001387">
    <property type="entry name" value="Cro/C1-type_HTH"/>
</dbReference>
<evidence type="ECO:0000313" key="2">
    <source>
        <dbReference type="EMBL" id="GIE73412.1"/>
    </source>
</evidence>
<name>A0ABQ4BRW9_9ACTN</name>